<evidence type="ECO:0008006" key="3">
    <source>
        <dbReference type="Google" id="ProtNLM"/>
    </source>
</evidence>
<dbReference type="HOGENOM" id="CLU_1358878_0_0_7"/>
<dbReference type="Proteomes" id="UP000002216">
    <property type="component" value="Chromosome"/>
</dbReference>
<keyword evidence="2" id="KW-1185">Reference proteome</keyword>
<protein>
    <recommendedName>
        <fullName evidence="3">N-acetyltransferase domain-containing protein</fullName>
    </recommendedName>
</protein>
<dbReference type="RefSeq" id="WP_015773106.1">
    <property type="nucleotide sequence ID" value="NC_013173.1"/>
</dbReference>
<proteinExistence type="predicted"/>
<dbReference type="AlphaFoldDB" id="C7LPG3"/>
<gene>
    <name evidence="1" type="ordered locus">Dbac_0889</name>
</gene>
<dbReference type="KEGG" id="dba:Dbac_0889"/>
<evidence type="ECO:0000313" key="2">
    <source>
        <dbReference type="Proteomes" id="UP000002216"/>
    </source>
</evidence>
<organism evidence="1 2">
    <name type="scientific">Desulfomicrobium baculatum (strain DSM 4028 / VKM B-1378 / X)</name>
    <name type="common">Desulfovibrio baculatus</name>
    <dbReference type="NCBI Taxonomy" id="525897"/>
    <lineage>
        <taxon>Bacteria</taxon>
        <taxon>Pseudomonadati</taxon>
        <taxon>Thermodesulfobacteriota</taxon>
        <taxon>Desulfovibrionia</taxon>
        <taxon>Desulfovibrionales</taxon>
        <taxon>Desulfomicrobiaceae</taxon>
        <taxon>Desulfomicrobium</taxon>
    </lineage>
</organism>
<name>C7LPG3_DESBD</name>
<sequence>MYFRLRWNNDVSLDLHGEPSHYIYEYVGDIVVHSECDFGKNCQIVGKFECSYVNSDIALNEGIDFFELFDHSSELMAYYEYIFDMDDGGIKDDINALFNDEIFGLNLLVISRLEILPDFRRNNLGLKVMDFVVNRFGSGAGLVLIKPYPLQFESERLHHDDWYKELKLECLSSDQSCAFRKLKDYYSKIGFVEIPATPFMGRIP</sequence>
<dbReference type="EMBL" id="CP001629">
    <property type="protein sequence ID" value="ACU89006.1"/>
    <property type="molecule type" value="Genomic_DNA"/>
</dbReference>
<dbReference type="STRING" id="525897.Dbac_0889"/>
<evidence type="ECO:0000313" key="1">
    <source>
        <dbReference type="EMBL" id="ACU89006.1"/>
    </source>
</evidence>
<accession>C7LPG3</accession>
<reference evidence="1 2" key="1">
    <citation type="journal article" date="2009" name="Stand. Genomic Sci.">
        <title>Complete genome sequence of Desulfomicrobium baculatum type strain (X).</title>
        <authorList>
            <person name="Copeland A."/>
            <person name="Spring S."/>
            <person name="Goker M."/>
            <person name="Schneider S."/>
            <person name="Lapidus A."/>
            <person name="Del Rio T.G."/>
            <person name="Tice H."/>
            <person name="Cheng J.F."/>
            <person name="Chen F."/>
            <person name="Nolan M."/>
            <person name="Bruce D."/>
            <person name="Goodwin L."/>
            <person name="Pitluck S."/>
            <person name="Ivanova N."/>
            <person name="Mavrommatis K."/>
            <person name="Ovchinnikova G."/>
            <person name="Pati A."/>
            <person name="Chen A."/>
            <person name="Palaniappan K."/>
            <person name="Land M."/>
            <person name="Hauser L."/>
            <person name="Chang Y.J."/>
            <person name="Jeffries C.C."/>
            <person name="Meincke L."/>
            <person name="Sims D."/>
            <person name="Brettin T."/>
            <person name="Detter J.C."/>
            <person name="Han C."/>
            <person name="Chain P."/>
            <person name="Bristow J."/>
            <person name="Eisen J.A."/>
            <person name="Markowitz V."/>
            <person name="Hugenholtz P."/>
            <person name="Kyrpides N.C."/>
            <person name="Klenk H.P."/>
            <person name="Lucas S."/>
        </authorList>
    </citation>
    <scope>NUCLEOTIDE SEQUENCE [LARGE SCALE GENOMIC DNA]</scope>
    <source>
        <strain evidence="2">DSM 4028 / VKM B-1378 / X</strain>
    </source>
</reference>
<dbReference type="OrthoDB" id="9153918at2"/>
<dbReference type="eggNOG" id="ENOG5032YIK">
    <property type="taxonomic scope" value="Bacteria"/>
</dbReference>